<dbReference type="Pfam" id="PF10626">
    <property type="entry name" value="TraO"/>
    <property type="match status" value="1"/>
</dbReference>
<dbReference type="STRING" id="742725.HMPREF9450_01915"/>
<accession>G5HBA0</accession>
<feature type="signal peptide" evidence="1">
    <location>
        <begin position="1"/>
        <end position="21"/>
    </location>
</feature>
<proteinExistence type="predicted"/>
<evidence type="ECO:0000313" key="3">
    <source>
        <dbReference type="Proteomes" id="UP000006008"/>
    </source>
</evidence>
<dbReference type="AlphaFoldDB" id="G5HBA0"/>
<protein>
    <submittedName>
        <fullName evidence="2">Uncharacterized protein</fullName>
    </submittedName>
</protein>
<evidence type="ECO:0000313" key="2">
    <source>
        <dbReference type="EMBL" id="EHB91866.1"/>
    </source>
</evidence>
<dbReference type="PATRIC" id="fig|742725.3.peg.2013"/>
<reference evidence="2 3" key="1">
    <citation type="submission" date="2011-08" db="EMBL/GenBank/DDBJ databases">
        <title>The Genome Sequence of Alistipes indistinctus YIT 12060.</title>
        <authorList>
            <consortium name="The Broad Institute Genome Sequencing Platform"/>
            <person name="Earl A."/>
            <person name="Ward D."/>
            <person name="Feldgarden M."/>
            <person name="Gevers D."/>
            <person name="Morotomi M."/>
            <person name="Young S.K."/>
            <person name="Zeng Q."/>
            <person name="Gargeya S."/>
            <person name="Fitzgerald M."/>
            <person name="Haas B."/>
            <person name="Abouelleil A."/>
            <person name="Alvarado L."/>
            <person name="Arachchi H.M."/>
            <person name="Berlin A."/>
            <person name="Brown A."/>
            <person name="Chapman S.B."/>
            <person name="Chen Z."/>
            <person name="Dunbar C."/>
            <person name="Freedman E."/>
            <person name="Gearin G."/>
            <person name="Gellesch M."/>
            <person name="Goldberg J."/>
            <person name="Griggs A."/>
            <person name="Gujja S."/>
            <person name="Heiman D."/>
            <person name="Howarth C."/>
            <person name="Larson L."/>
            <person name="Lui A."/>
            <person name="MacDonald P.J.P."/>
            <person name="Montmayeur A."/>
            <person name="Murphy C."/>
            <person name="Neiman D."/>
            <person name="Pearson M."/>
            <person name="Priest M."/>
            <person name="Roberts A."/>
            <person name="Saif S."/>
            <person name="Shea T."/>
            <person name="Shenoy N."/>
            <person name="Sisk P."/>
            <person name="Stolte C."/>
            <person name="Sykes S."/>
            <person name="Wortman J."/>
            <person name="Nusbaum C."/>
            <person name="Birren B."/>
        </authorList>
    </citation>
    <scope>NUCLEOTIDE SEQUENCE [LARGE SCALE GENOMIC DNA]</scope>
    <source>
        <strain evidence="2 3">YIT 12060</strain>
    </source>
</reference>
<dbReference type="HOGENOM" id="CLU_119992_0_0_10"/>
<comment type="caution">
    <text evidence="2">The sequence shown here is derived from an EMBL/GenBank/DDBJ whole genome shotgun (WGS) entry which is preliminary data.</text>
</comment>
<dbReference type="InterPro" id="IPR018899">
    <property type="entry name" value="Conjug_transposon_Tra0"/>
</dbReference>
<feature type="chain" id="PRO_5003478064" evidence="1">
    <location>
        <begin position="22"/>
        <end position="125"/>
    </location>
</feature>
<dbReference type="Proteomes" id="UP000006008">
    <property type="component" value="Unassembled WGS sequence"/>
</dbReference>
<keyword evidence="1" id="KW-0732">Signal</keyword>
<gene>
    <name evidence="2" type="ORF">HMPREF9450_01915</name>
</gene>
<organism evidence="2 3">
    <name type="scientific">Alistipes indistinctus YIT 12060</name>
    <dbReference type="NCBI Taxonomy" id="742725"/>
    <lineage>
        <taxon>Bacteria</taxon>
        <taxon>Pseudomonadati</taxon>
        <taxon>Bacteroidota</taxon>
        <taxon>Bacteroidia</taxon>
        <taxon>Bacteroidales</taxon>
        <taxon>Rikenellaceae</taxon>
        <taxon>Alistipes</taxon>
    </lineage>
</organism>
<evidence type="ECO:0000256" key="1">
    <source>
        <dbReference type="SAM" id="SignalP"/>
    </source>
</evidence>
<dbReference type="OrthoDB" id="1078465at2"/>
<name>G5HBA0_9BACT</name>
<sequence>MKRIVVLSLLVLLSAAGNASAQRCLPGQWSIELAGGSVDGFILSDEHAAHSIFGRIVLNRYNHNQTRWAFGLGYLQKDYPYKTVNLPMAQFTGEVGYVVPLFSNRKRSLVCSSGLSAAGGYETTG</sequence>
<keyword evidence="3" id="KW-1185">Reference proteome</keyword>
<dbReference type="EMBL" id="ADLD01000013">
    <property type="protein sequence ID" value="EHB91866.1"/>
    <property type="molecule type" value="Genomic_DNA"/>
</dbReference>